<proteinExistence type="predicted"/>
<keyword evidence="3" id="KW-1185">Reference proteome</keyword>
<evidence type="ECO:0000313" key="2">
    <source>
        <dbReference type="EMBL" id="AAP98306.1"/>
    </source>
</evidence>
<gene>
    <name evidence="2" type="ordered locus">CpB0375</name>
</gene>
<protein>
    <recommendedName>
        <fullName evidence="4">Macro domain-containing protein</fullName>
    </recommendedName>
</protein>
<sequence length="344" mass="38667">MNSLIMATISPISLTVDHPLVDTKKKSCSNFDKIQSRILLITAIFAVLVTIGTLLIGLLLNIPVIYFLTGISFIAVVLSNFILYKRATTLLKPRACGKHKEIKPKRVSTNLQYSSISIAINRSKENWEHQPKDLQNLPAPSALLTDNPYEIWKAKHSLFSLVSLLPGGNPEHLLISASENLGKTLLIEETSQNAPISSYVDTTPSPKSLLNEAIQETRVEINTELPAGDSGERLYWQPDFRGRVFLPQIPTTPEAIYQYYYALYVTYIQTAINTNTQIIQIPLYSLREHLYSRELPPQSRMQQSLAMITAVKYMAELHPEYPLTIACVERSLAQLPQESIEDLS</sequence>
<evidence type="ECO:0000256" key="1">
    <source>
        <dbReference type="SAM" id="Phobius"/>
    </source>
</evidence>
<name>A0ABM5LCG0_CHLPN</name>
<keyword evidence="1" id="KW-1133">Transmembrane helix</keyword>
<keyword evidence="1" id="KW-0472">Membrane</keyword>
<keyword evidence="1" id="KW-0812">Transmembrane</keyword>
<evidence type="ECO:0000313" key="3">
    <source>
        <dbReference type="Proteomes" id="UP000000424"/>
    </source>
</evidence>
<feature type="transmembrane region" description="Helical" evidence="1">
    <location>
        <begin position="64"/>
        <end position="84"/>
    </location>
</feature>
<organism evidence="2 3">
    <name type="scientific">Chlamydia pneumoniae</name>
    <name type="common">Chlamydophila pneumoniae</name>
    <dbReference type="NCBI Taxonomy" id="83558"/>
    <lineage>
        <taxon>Bacteria</taxon>
        <taxon>Pseudomonadati</taxon>
        <taxon>Chlamydiota</taxon>
        <taxon>Chlamydiia</taxon>
        <taxon>Chlamydiales</taxon>
        <taxon>Chlamydiaceae</taxon>
        <taxon>Chlamydia/Chlamydophila group</taxon>
        <taxon>Chlamydia</taxon>
    </lineage>
</organism>
<evidence type="ECO:0008006" key="4">
    <source>
        <dbReference type="Google" id="ProtNLM"/>
    </source>
</evidence>
<dbReference type="Proteomes" id="UP000000424">
    <property type="component" value="Chromosome"/>
</dbReference>
<feature type="transmembrane region" description="Helical" evidence="1">
    <location>
        <begin position="38"/>
        <end position="58"/>
    </location>
</feature>
<reference evidence="2" key="1">
    <citation type="submission" date="2002-05" db="EMBL/GenBank/DDBJ databases">
        <title>The genome sequence of Chlamydia pneumoniae TW183 and comparison with other Chlamydia strains based on whole genome sequence analysis.</title>
        <authorList>
            <person name="Geng M.M."/>
            <person name="Schuhmacher A."/>
            <person name="Muehldorfer I."/>
            <person name="Bensch K.W."/>
            <person name="Schaefer K.P."/>
            <person name="Schneider S."/>
            <person name="Pohl T."/>
            <person name="Essig A."/>
            <person name="Marre R."/>
            <person name="Melchers K."/>
        </authorList>
    </citation>
    <scope>NUCLEOTIDE SEQUENCE [LARGE SCALE GENOMIC DNA]</scope>
    <source>
        <strain evidence="2">TW-183</strain>
    </source>
</reference>
<accession>A0ABM5LCG0</accession>
<dbReference type="EMBL" id="AE009440">
    <property type="protein sequence ID" value="AAP98306.1"/>
    <property type="molecule type" value="Genomic_DNA"/>
</dbReference>